<dbReference type="GO" id="GO:0003677">
    <property type="term" value="F:DNA binding"/>
    <property type="evidence" value="ECO:0007669"/>
    <property type="project" value="UniProtKB-KW"/>
</dbReference>
<dbReference type="AlphaFoldDB" id="A0A3B9IQK1"/>
<dbReference type="OMA" id="NAKHQPW"/>
<reference evidence="1 2" key="1">
    <citation type="journal article" date="2018" name="Nat. Biotechnol.">
        <title>A standardized bacterial taxonomy based on genome phylogeny substantially revises the tree of life.</title>
        <authorList>
            <person name="Parks D.H."/>
            <person name="Chuvochina M."/>
            <person name="Waite D.W."/>
            <person name="Rinke C."/>
            <person name="Skarshewski A."/>
            <person name="Chaumeil P.A."/>
            <person name="Hugenholtz P."/>
        </authorList>
    </citation>
    <scope>NUCLEOTIDE SEQUENCE [LARGE SCALE GENOMIC DNA]</scope>
    <source>
        <strain evidence="1">UBA8739</strain>
    </source>
</reference>
<comment type="caution">
    <text evidence="1">The sequence shown here is derived from an EMBL/GenBank/DDBJ whole genome shotgun (WGS) entry which is preliminary data.</text>
</comment>
<dbReference type="EMBL" id="DMAI01000355">
    <property type="protein sequence ID" value="HAE50020.1"/>
    <property type="molecule type" value="Genomic_DNA"/>
</dbReference>
<accession>A0A3B9IQK1</accession>
<gene>
    <name evidence="1" type="ORF">DCK97_21630</name>
</gene>
<evidence type="ECO:0000313" key="1">
    <source>
        <dbReference type="EMBL" id="HAE50020.1"/>
    </source>
</evidence>
<dbReference type="RefSeq" id="WP_014747116.1">
    <property type="nucleotide sequence ID" value="NZ_CP121010.1"/>
</dbReference>
<protein>
    <submittedName>
        <fullName evidence="1">AbrB/MazE/SpoVT family DNA-binding domain-containing protein</fullName>
    </submittedName>
</protein>
<keyword evidence="1" id="KW-0238">DNA-binding</keyword>
<sequence length="88" mass="9191">MASLGVTAEGQVTLKQDLLQHLGVKPGERVDVEKLPNGEVRLRAARPAGNIEGFFHALDGKVSLQKPLTIDEMNDIAAAGWAGTSGGA</sequence>
<dbReference type="Proteomes" id="UP000257706">
    <property type="component" value="Unassembled WGS sequence"/>
</dbReference>
<evidence type="ECO:0000313" key="2">
    <source>
        <dbReference type="Proteomes" id="UP000257706"/>
    </source>
</evidence>
<name>A0A3B9IQK1_9PROT</name>
<organism evidence="1 2">
    <name type="scientific">Tistrella mobilis</name>
    <dbReference type="NCBI Taxonomy" id="171437"/>
    <lineage>
        <taxon>Bacteria</taxon>
        <taxon>Pseudomonadati</taxon>
        <taxon>Pseudomonadota</taxon>
        <taxon>Alphaproteobacteria</taxon>
        <taxon>Geminicoccales</taxon>
        <taxon>Geminicoccaceae</taxon>
        <taxon>Tistrella</taxon>
    </lineage>
</organism>
<proteinExistence type="predicted"/>